<protein>
    <submittedName>
        <fullName evidence="1">Uncharacterized protein</fullName>
    </submittedName>
</protein>
<comment type="caution">
    <text evidence="1">The sequence shown here is derived from an EMBL/GenBank/DDBJ whole genome shotgun (WGS) entry which is preliminary data.</text>
</comment>
<gene>
    <name evidence="1" type="ORF">FOZ62_018815</name>
</gene>
<proteinExistence type="predicted"/>
<evidence type="ECO:0000313" key="2">
    <source>
        <dbReference type="Proteomes" id="UP000574390"/>
    </source>
</evidence>
<name>A0A7J6QR20_PEROL</name>
<organism evidence="1 2">
    <name type="scientific">Perkinsus olseni</name>
    <name type="common">Perkinsus atlanticus</name>
    <dbReference type="NCBI Taxonomy" id="32597"/>
    <lineage>
        <taxon>Eukaryota</taxon>
        <taxon>Sar</taxon>
        <taxon>Alveolata</taxon>
        <taxon>Perkinsozoa</taxon>
        <taxon>Perkinsea</taxon>
        <taxon>Perkinsida</taxon>
        <taxon>Perkinsidae</taxon>
        <taxon>Perkinsus</taxon>
    </lineage>
</organism>
<dbReference type="EMBL" id="JABANM010027894">
    <property type="protein sequence ID" value="KAF4710581.1"/>
    <property type="molecule type" value="Genomic_DNA"/>
</dbReference>
<sequence length="130" mass="14252">MRELDRLKGIEITCEETKSRLDQIETTWAERFKAIENRAGAVVMDAPRTPPRVTTATRMLTTEQNAPQRRSANVLSTCGDEIGRETRRPIVVGGAGELTRICCGAPCHPTRCRASKVIANSSPSGAKRES</sequence>
<reference evidence="1 2" key="1">
    <citation type="submission" date="2020-04" db="EMBL/GenBank/DDBJ databases">
        <title>Perkinsus olseni comparative genomics.</title>
        <authorList>
            <person name="Bogema D.R."/>
        </authorList>
    </citation>
    <scope>NUCLEOTIDE SEQUENCE [LARGE SCALE GENOMIC DNA]</scope>
    <source>
        <strain evidence="1">ATCC PRA-205</strain>
    </source>
</reference>
<dbReference type="AlphaFoldDB" id="A0A7J6QR20"/>
<evidence type="ECO:0000313" key="1">
    <source>
        <dbReference type="EMBL" id="KAF4710581.1"/>
    </source>
</evidence>
<accession>A0A7J6QR20</accession>
<dbReference type="Proteomes" id="UP000574390">
    <property type="component" value="Unassembled WGS sequence"/>
</dbReference>